<dbReference type="PANTHER" id="PTHR30238:SF4">
    <property type="entry name" value="SLL1022 PROTEIN"/>
    <property type="match status" value="1"/>
</dbReference>
<dbReference type="Pfam" id="PF03741">
    <property type="entry name" value="TerC"/>
    <property type="match status" value="1"/>
</dbReference>
<protein>
    <submittedName>
        <fullName evidence="7">YjbE family putative metal transport protein</fullName>
    </submittedName>
</protein>
<feature type="transmembrane region" description="Helical" evidence="6">
    <location>
        <begin position="130"/>
        <end position="151"/>
    </location>
</feature>
<sequence length="219" mass="23530">MFTFIAAVFSIVIINLVLSGDNALVIAMACRCLPAVDQKKAVFWGTFGAVALRVVLTVAAVYLLKIPFLQLVGGLLLVWIALKLLLEDSGEENVYEAGCFWDAVKTIVMADFVMSLDNVLGVAAAARGNLWLLIFGLALSVPIVVAGSSLIIKILKRLPLTVDVGAAILGWTAGEMILKDRFVHPYLGTGVPGRVFPVALAGAVVLVGHLWARRREEFQ</sequence>
<dbReference type="GO" id="GO:0016020">
    <property type="term" value="C:membrane"/>
    <property type="evidence" value="ECO:0007669"/>
    <property type="project" value="UniProtKB-SubCell"/>
</dbReference>
<gene>
    <name evidence="7" type="ORF">GFC01_00900</name>
</gene>
<dbReference type="RefSeq" id="WP_152944777.1">
    <property type="nucleotide sequence ID" value="NZ_WHYR01000002.1"/>
</dbReference>
<dbReference type="Proteomes" id="UP000441717">
    <property type="component" value="Unassembled WGS sequence"/>
</dbReference>
<keyword evidence="5 6" id="KW-0472">Membrane</keyword>
<dbReference type="OrthoDB" id="5295733at2"/>
<dbReference type="AlphaFoldDB" id="A0A6N7ILM2"/>
<proteinExistence type="inferred from homology"/>
<feature type="transmembrane region" description="Helical" evidence="6">
    <location>
        <begin position="194"/>
        <end position="212"/>
    </location>
</feature>
<evidence type="ECO:0000256" key="4">
    <source>
        <dbReference type="ARBA" id="ARBA00022989"/>
    </source>
</evidence>
<dbReference type="InterPro" id="IPR005496">
    <property type="entry name" value="Integral_membrane_TerC"/>
</dbReference>
<comment type="similarity">
    <text evidence="2">Belongs to the TerC family.</text>
</comment>
<evidence type="ECO:0000256" key="1">
    <source>
        <dbReference type="ARBA" id="ARBA00004141"/>
    </source>
</evidence>
<feature type="transmembrane region" description="Helical" evidence="6">
    <location>
        <begin position="43"/>
        <end position="63"/>
    </location>
</feature>
<evidence type="ECO:0000313" key="8">
    <source>
        <dbReference type="Proteomes" id="UP000441717"/>
    </source>
</evidence>
<keyword evidence="8" id="KW-1185">Reference proteome</keyword>
<keyword evidence="3 6" id="KW-0812">Transmembrane</keyword>
<feature type="transmembrane region" description="Helical" evidence="6">
    <location>
        <begin position="68"/>
        <end position="86"/>
    </location>
</feature>
<accession>A0A6N7ILM2</accession>
<evidence type="ECO:0000256" key="2">
    <source>
        <dbReference type="ARBA" id="ARBA00007511"/>
    </source>
</evidence>
<comment type="subcellular location">
    <subcellularLocation>
        <location evidence="1">Membrane</location>
        <topology evidence="1">Multi-pass membrane protein</topology>
    </subcellularLocation>
</comment>
<dbReference type="NCBIfam" id="TIGR03717">
    <property type="entry name" value="R_switched_YjbE"/>
    <property type="match status" value="1"/>
</dbReference>
<dbReference type="InterPro" id="IPR022301">
    <property type="entry name" value="Integral_membrane_YjbE"/>
</dbReference>
<organism evidence="7 8">
    <name type="scientific">Desulfofundulus thermobenzoicus</name>
    <dbReference type="NCBI Taxonomy" id="29376"/>
    <lineage>
        <taxon>Bacteria</taxon>
        <taxon>Bacillati</taxon>
        <taxon>Bacillota</taxon>
        <taxon>Clostridia</taxon>
        <taxon>Eubacteriales</taxon>
        <taxon>Peptococcaceae</taxon>
        <taxon>Desulfofundulus</taxon>
    </lineage>
</organism>
<evidence type="ECO:0000256" key="5">
    <source>
        <dbReference type="ARBA" id="ARBA00023136"/>
    </source>
</evidence>
<evidence type="ECO:0000313" key="7">
    <source>
        <dbReference type="EMBL" id="MQL50855.1"/>
    </source>
</evidence>
<comment type="caution">
    <text evidence="7">The sequence shown here is derived from an EMBL/GenBank/DDBJ whole genome shotgun (WGS) entry which is preliminary data.</text>
</comment>
<keyword evidence="4 6" id="KW-1133">Transmembrane helix</keyword>
<dbReference type="PANTHER" id="PTHR30238">
    <property type="entry name" value="MEMBRANE BOUND PREDICTED REDOX MODULATOR"/>
    <property type="match status" value="1"/>
</dbReference>
<evidence type="ECO:0000256" key="3">
    <source>
        <dbReference type="ARBA" id="ARBA00022692"/>
    </source>
</evidence>
<evidence type="ECO:0000256" key="6">
    <source>
        <dbReference type="SAM" id="Phobius"/>
    </source>
</evidence>
<dbReference type="EMBL" id="WHYR01000002">
    <property type="protein sequence ID" value="MQL50855.1"/>
    <property type="molecule type" value="Genomic_DNA"/>
</dbReference>
<name>A0A6N7ILM2_9FIRM</name>
<reference evidence="7 8" key="1">
    <citation type="submission" date="2019-10" db="EMBL/GenBank/DDBJ databases">
        <title>Comparative genomics of sulfur disproportionating microorganisms.</title>
        <authorList>
            <person name="Ward L.M."/>
            <person name="Bertran E."/>
            <person name="Johnston D."/>
        </authorList>
    </citation>
    <scope>NUCLEOTIDE SEQUENCE [LARGE SCALE GENOMIC DNA]</scope>
    <source>
        <strain evidence="7 8">DSM 14055</strain>
    </source>
</reference>